<name>A0ABR2D5B4_9ROSI</name>
<proteinExistence type="predicted"/>
<evidence type="ECO:0000313" key="1">
    <source>
        <dbReference type="EMBL" id="KAK8529703.1"/>
    </source>
</evidence>
<sequence length="90" mass="10187">MHPAEWGFHVGHSWMTTSQLIHGKECYCRLHMTRETTEIVSNKEAVNQDSVLGATFRLWNNYSATALGKDIGLDPKTVVEARDLCKVLKL</sequence>
<dbReference type="Proteomes" id="UP001472677">
    <property type="component" value="Unassembled WGS sequence"/>
</dbReference>
<protein>
    <submittedName>
        <fullName evidence="1">Uncharacterized protein</fullName>
    </submittedName>
</protein>
<dbReference type="EMBL" id="JBBPBM010000036">
    <property type="protein sequence ID" value="KAK8529703.1"/>
    <property type="molecule type" value="Genomic_DNA"/>
</dbReference>
<accession>A0ABR2D5B4</accession>
<comment type="caution">
    <text evidence="1">The sequence shown here is derived from an EMBL/GenBank/DDBJ whole genome shotgun (WGS) entry which is preliminary data.</text>
</comment>
<gene>
    <name evidence="1" type="ORF">V6N12_060478</name>
</gene>
<keyword evidence="2" id="KW-1185">Reference proteome</keyword>
<reference evidence="1 2" key="1">
    <citation type="journal article" date="2024" name="G3 (Bethesda)">
        <title>Genome assembly of Hibiscus sabdariffa L. provides insights into metabolisms of medicinal natural products.</title>
        <authorList>
            <person name="Kim T."/>
        </authorList>
    </citation>
    <scope>NUCLEOTIDE SEQUENCE [LARGE SCALE GENOMIC DNA]</scope>
    <source>
        <strain evidence="1">TK-2024</strain>
        <tissue evidence="1">Old leaves</tissue>
    </source>
</reference>
<organism evidence="1 2">
    <name type="scientific">Hibiscus sabdariffa</name>
    <name type="common">roselle</name>
    <dbReference type="NCBI Taxonomy" id="183260"/>
    <lineage>
        <taxon>Eukaryota</taxon>
        <taxon>Viridiplantae</taxon>
        <taxon>Streptophyta</taxon>
        <taxon>Embryophyta</taxon>
        <taxon>Tracheophyta</taxon>
        <taxon>Spermatophyta</taxon>
        <taxon>Magnoliopsida</taxon>
        <taxon>eudicotyledons</taxon>
        <taxon>Gunneridae</taxon>
        <taxon>Pentapetalae</taxon>
        <taxon>rosids</taxon>
        <taxon>malvids</taxon>
        <taxon>Malvales</taxon>
        <taxon>Malvaceae</taxon>
        <taxon>Malvoideae</taxon>
        <taxon>Hibiscus</taxon>
    </lineage>
</organism>
<evidence type="ECO:0000313" key="2">
    <source>
        <dbReference type="Proteomes" id="UP001472677"/>
    </source>
</evidence>